<dbReference type="Pfam" id="PF05893">
    <property type="entry name" value="LuxC"/>
    <property type="match status" value="1"/>
</dbReference>
<dbReference type="AlphaFoldDB" id="A0A3G2LBS4"/>
<dbReference type="Proteomes" id="UP000276309">
    <property type="component" value="Chromosome"/>
</dbReference>
<evidence type="ECO:0000313" key="2">
    <source>
        <dbReference type="EMBL" id="AYN69716.1"/>
    </source>
</evidence>
<dbReference type="GO" id="GO:0003995">
    <property type="term" value="F:acyl-CoA dehydrogenase activity"/>
    <property type="evidence" value="ECO:0007669"/>
    <property type="project" value="InterPro"/>
</dbReference>
<dbReference type="InterPro" id="IPR016161">
    <property type="entry name" value="Ald_DH/histidinol_DH"/>
</dbReference>
<dbReference type="EMBL" id="CP032050">
    <property type="protein sequence ID" value="AYN69716.1"/>
    <property type="molecule type" value="Genomic_DNA"/>
</dbReference>
<dbReference type="KEGG" id="emar:D1013_11710"/>
<dbReference type="SUPFAM" id="SSF53720">
    <property type="entry name" value="ALDH-like"/>
    <property type="match status" value="1"/>
</dbReference>
<organism evidence="2 3">
    <name type="scientific">Euzebyella marina</name>
    <dbReference type="NCBI Taxonomy" id="1761453"/>
    <lineage>
        <taxon>Bacteria</taxon>
        <taxon>Pseudomonadati</taxon>
        <taxon>Bacteroidota</taxon>
        <taxon>Flavobacteriia</taxon>
        <taxon>Flavobacteriales</taxon>
        <taxon>Flavobacteriaceae</taxon>
        <taxon>Euzebyella</taxon>
    </lineage>
</organism>
<evidence type="ECO:0000256" key="1">
    <source>
        <dbReference type="ARBA" id="ARBA00022857"/>
    </source>
</evidence>
<evidence type="ECO:0000313" key="3">
    <source>
        <dbReference type="Proteomes" id="UP000276309"/>
    </source>
</evidence>
<name>A0A3G2LBS4_9FLAO</name>
<accession>A0A3G2LBS4</accession>
<keyword evidence="3" id="KW-1185">Reference proteome</keyword>
<gene>
    <name evidence="2" type="ORF">D1013_11710</name>
</gene>
<dbReference type="GO" id="GO:0008218">
    <property type="term" value="P:bioluminescence"/>
    <property type="evidence" value="ECO:0007669"/>
    <property type="project" value="InterPro"/>
</dbReference>
<protein>
    <submittedName>
        <fullName evidence="2">Acyl-CoA reductase</fullName>
    </submittedName>
</protein>
<proteinExistence type="predicted"/>
<keyword evidence="1" id="KW-0521">NADP</keyword>
<dbReference type="InterPro" id="IPR008670">
    <property type="entry name" value="CoA_reduct_LuxC"/>
</dbReference>
<dbReference type="RefSeq" id="WP_121850704.1">
    <property type="nucleotide sequence ID" value="NZ_CP032050.1"/>
</dbReference>
<sequence length="346" mass="39657">MNDHHKTFIAFVKLGEFLSDFCQSKSKNDPWFEKLDAAIDLAKHKNGWFTRDNVLFALSGWADLLTEENLNLWLSEYDLTQNRHKTVALIMAGNIPLVGFHDFISVLLTGNKVIAKLSSNDDVLISFIRDYLVYLEPELQKSIVFEKGQLSDFDAVIATGSNNTSRYFEHYFGKGPHIIRKNRNSIAVLSGDETTAQLNALGEDIFRYYGLGCRSVSKIFVPKGYDFDQLFKALYSYNKIIHQNKYANNYDYNKAVYLMSEFKILDNGFIILKQDETYASPIASLFYEFYEDLEVLKMKLKEESDQLQCIVSKGIIENEVAFGETQRPGLSDYADNVDTVDFLLKT</sequence>
<reference evidence="2 3" key="1">
    <citation type="submission" date="2018-08" db="EMBL/GenBank/DDBJ databases">
        <title>The reduced genetic potential of extracellular carbohydrate catabolism in Euzebyella marina RN62, a Flavobacteriia bacterium isolated from the hadal water.</title>
        <authorList>
            <person name="Xue C."/>
        </authorList>
    </citation>
    <scope>NUCLEOTIDE SEQUENCE [LARGE SCALE GENOMIC DNA]</scope>
    <source>
        <strain evidence="2 3">RN62</strain>
    </source>
</reference>
<dbReference type="OrthoDB" id="1522941at2"/>